<proteinExistence type="predicted"/>
<comment type="caution">
    <text evidence="3">The sequence shown here is derived from an EMBL/GenBank/DDBJ whole genome shotgun (WGS) entry which is preliminary data.</text>
</comment>
<organism evidence="3 4">
    <name type="scientific">Sulfitobacter sediminilitoris</name>
    <dbReference type="NCBI Taxonomy" id="2698830"/>
    <lineage>
        <taxon>Bacteria</taxon>
        <taxon>Pseudomonadati</taxon>
        <taxon>Pseudomonadota</taxon>
        <taxon>Alphaproteobacteria</taxon>
        <taxon>Rhodobacterales</taxon>
        <taxon>Roseobacteraceae</taxon>
        <taxon>Sulfitobacter</taxon>
    </lineage>
</organism>
<keyword evidence="4" id="KW-1185">Reference proteome</keyword>
<feature type="domain" description="Terminase large subunit gp17-like C-terminal" evidence="2">
    <location>
        <begin position="38"/>
        <end position="95"/>
    </location>
</feature>
<gene>
    <name evidence="3" type="primary">terL</name>
    <name evidence="3" type="ORF">GV827_12405</name>
</gene>
<dbReference type="InterPro" id="IPR035421">
    <property type="entry name" value="Terminase_6C"/>
</dbReference>
<dbReference type="AlphaFoldDB" id="A0A6P0CAE2"/>
<evidence type="ECO:0000259" key="2">
    <source>
        <dbReference type="Pfam" id="PF17289"/>
    </source>
</evidence>
<evidence type="ECO:0000313" key="3">
    <source>
        <dbReference type="EMBL" id="NEK23201.1"/>
    </source>
</evidence>
<reference evidence="3 4" key="1">
    <citation type="submission" date="2020-01" db="EMBL/GenBank/DDBJ databases">
        <title>Sulfitobacter sediminilitoris sp. nov., isolated from a tidal flat.</title>
        <authorList>
            <person name="Park S."/>
            <person name="Yoon J.-H."/>
        </authorList>
    </citation>
    <scope>NUCLEOTIDE SEQUENCE [LARGE SCALE GENOMIC DNA]</scope>
    <source>
        <strain evidence="3 4">JBTF-M27</strain>
    </source>
</reference>
<dbReference type="InterPro" id="IPR006517">
    <property type="entry name" value="Phage_terminase_lsu-like_C"/>
</dbReference>
<dbReference type="Pfam" id="PF17289">
    <property type="entry name" value="Terminase_6C"/>
    <property type="match status" value="1"/>
</dbReference>
<name>A0A6P0CAE2_9RHOB</name>
<accession>A0A6P0CAE2</accession>
<protein>
    <submittedName>
        <fullName evidence="3">Phage terminase large subunit</fullName>
    </submittedName>
</protein>
<keyword evidence="1" id="KW-1188">Viral release from host cell</keyword>
<dbReference type="NCBIfam" id="TIGR01630">
    <property type="entry name" value="psiM2_ORF9"/>
    <property type="match status" value="1"/>
</dbReference>
<dbReference type="RefSeq" id="WP_164354130.1">
    <property type="nucleotide sequence ID" value="NZ_JAABNT010000007.1"/>
</dbReference>
<sequence length="111" mass="12502">MFVFRKGRKQHRNNVQLGKFGRHRSNLWTYPGVNIRGIIPKGDKQTRLLGVTPLIESGKVAIPKNAPWLATFQHEVILFPKGKHDDQVDSLSQFLIWLGEPVATAMSGTVI</sequence>
<evidence type="ECO:0000313" key="4">
    <source>
        <dbReference type="Proteomes" id="UP000468591"/>
    </source>
</evidence>
<dbReference type="EMBL" id="JAABNT010000007">
    <property type="protein sequence ID" value="NEK23201.1"/>
    <property type="molecule type" value="Genomic_DNA"/>
</dbReference>
<dbReference type="Proteomes" id="UP000468591">
    <property type="component" value="Unassembled WGS sequence"/>
</dbReference>
<evidence type="ECO:0000256" key="1">
    <source>
        <dbReference type="ARBA" id="ARBA00022612"/>
    </source>
</evidence>